<keyword evidence="2" id="KW-1185">Reference proteome</keyword>
<protein>
    <submittedName>
        <fullName evidence="1">Uncharacterized protein</fullName>
    </submittedName>
</protein>
<dbReference type="AlphaFoldDB" id="A0A8R1E9H4"/>
<dbReference type="Proteomes" id="UP000005237">
    <property type="component" value="Unassembled WGS sequence"/>
</dbReference>
<sequence length="95" mass="10694">MYIMLGMTNASMTPIVSALKVVAGGNHLPVVRMITATHREQLEASLRTDVDYLIIQVFKKFLRSISPEEPLENLKRNKKSIVRYSPPAIKDPNSL</sequence>
<organism evidence="1 2">
    <name type="scientific">Caenorhabditis japonica</name>
    <dbReference type="NCBI Taxonomy" id="281687"/>
    <lineage>
        <taxon>Eukaryota</taxon>
        <taxon>Metazoa</taxon>
        <taxon>Ecdysozoa</taxon>
        <taxon>Nematoda</taxon>
        <taxon>Chromadorea</taxon>
        <taxon>Rhabditida</taxon>
        <taxon>Rhabditina</taxon>
        <taxon>Rhabditomorpha</taxon>
        <taxon>Rhabditoidea</taxon>
        <taxon>Rhabditidae</taxon>
        <taxon>Peloderinae</taxon>
        <taxon>Caenorhabditis</taxon>
    </lineage>
</organism>
<dbReference type="EnsemblMetazoa" id="CJA28898.1">
    <property type="protein sequence ID" value="CJA28898.1"/>
    <property type="gene ID" value="WBGene00184472"/>
</dbReference>
<name>A0A8R1E9H4_CAEJA</name>
<reference evidence="1" key="2">
    <citation type="submission" date="2022-06" db="UniProtKB">
        <authorList>
            <consortium name="EnsemblMetazoa"/>
        </authorList>
    </citation>
    <scope>IDENTIFICATION</scope>
    <source>
        <strain evidence="1">DF5081</strain>
    </source>
</reference>
<proteinExistence type="predicted"/>
<evidence type="ECO:0000313" key="1">
    <source>
        <dbReference type="EnsemblMetazoa" id="CJA28898.1"/>
    </source>
</evidence>
<accession>A0A8R1E9H4</accession>
<reference evidence="2" key="1">
    <citation type="submission" date="2010-08" db="EMBL/GenBank/DDBJ databases">
        <authorList>
            <consortium name="Caenorhabditis japonica Sequencing Consortium"/>
            <person name="Wilson R.K."/>
        </authorList>
    </citation>
    <scope>NUCLEOTIDE SEQUENCE [LARGE SCALE GENOMIC DNA]</scope>
    <source>
        <strain evidence="2">DF5081</strain>
    </source>
</reference>
<evidence type="ECO:0000313" key="2">
    <source>
        <dbReference type="Proteomes" id="UP000005237"/>
    </source>
</evidence>